<protein>
    <recommendedName>
        <fullName evidence="5">DUF3829 domain-containing protein</fullName>
    </recommendedName>
</protein>
<accession>A0ABS2FD81</accession>
<comment type="caution">
    <text evidence="3">The sequence shown here is derived from an EMBL/GenBank/DDBJ whole genome shotgun (WGS) entry which is preliminary data.</text>
</comment>
<dbReference type="EMBL" id="JACJLL010000009">
    <property type="protein sequence ID" value="MBM6818229.1"/>
    <property type="molecule type" value="Genomic_DNA"/>
</dbReference>
<evidence type="ECO:0000313" key="4">
    <source>
        <dbReference type="Proteomes" id="UP000767334"/>
    </source>
</evidence>
<keyword evidence="2" id="KW-1133">Transmembrane helix</keyword>
<gene>
    <name evidence="3" type="ORF">H6A19_02550</name>
</gene>
<reference evidence="3 4" key="1">
    <citation type="journal article" date="2021" name="Sci. Rep.">
        <title>The distribution of antibiotic resistance genes in chicken gut microbiota commensals.</title>
        <authorList>
            <person name="Juricova H."/>
            <person name="Matiasovicova J."/>
            <person name="Kubasova T."/>
            <person name="Cejkova D."/>
            <person name="Rychlik I."/>
        </authorList>
    </citation>
    <scope>NUCLEOTIDE SEQUENCE [LARGE SCALE GENOMIC DNA]</scope>
    <source>
        <strain evidence="3 4">An435</strain>
    </source>
</reference>
<evidence type="ECO:0008006" key="5">
    <source>
        <dbReference type="Google" id="ProtNLM"/>
    </source>
</evidence>
<proteinExistence type="predicted"/>
<dbReference type="RefSeq" id="WP_148322869.1">
    <property type="nucleotide sequence ID" value="NZ_JACJLL010000009.1"/>
</dbReference>
<evidence type="ECO:0000256" key="1">
    <source>
        <dbReference type="SAM" id="Coils"/>
    </source>
</evidence>
<keyword evidence="1" id="KW-0175">Coiled coil</keyword>
<sequence>MENIKKSFSENKIFVITLLICAIITSSMMLLLHKRNNSISYTADNNDIVIEDTALKNFEPYITELSEINLSLKKCINGVTINSKSASSILNDNLKQLKELKEKVSAVVIANNNTPNIIPKLISCIESTENLYSYCIDVLSYTSNLSTSEITSEILILKENCEKSYDDLSPYGFYLTFPEESETFLDNLIGYLNTLEKLNKEESIKTTQYNSYIEKLTKCSNEFYEILDDLEPAINLIRKENRSLDVILNDIKEKENTLETIKKDFNYSSIPEGCMSYYNSLNNTFTLYSTYLNSLKVAVIYEKSSPSYEENKETIDKNYDNAYSKYDDVKTSFESLLNSF</sequence>
<feature type="coiled-coil region" evidence="1">
    <location>
        <begin position="237"/>
        <end position="264"/>
    </location>
</feature>
<keyword evidence="2" id="KW-0472">Membrane</keyword>
<name>A0ABS2FD81_9CLOT</name>
<feature type="transmembrane region" description="Helical" evidence="2">
    <location>
        <begin position="12"/>
        <end position="32"/>
    </location>
</feature>
<evidence type="ECO:0000313" key="3">
    <source>
        <dbReference type="EMBL" id="MBM6818229.1"/>
    </source>
</evidence>
<keyword evidence="4" id="KW-1185">Reference proteome</keyword>
<dbReference type="Proteomes" id="UP000767334">
    <property type="component" value="Unassembled WGS sequence"/>
</dbReference>
<keyword evidence="2" id="KW-0812">Transmembrane</keyword>
<evidence type="ECO:0000256" key="2">
    <source>
        <dbReference type="SAM" id="Phobius"/>
    </source>
</evidence>
<organism evidence="3 4">
    <name type="scientific">Clostridium saudiense</name>
    <dbReference type="NCBI Taxonomy" id="1414720"/>
    <lineage>
        <taxon>Bacteria</taxon>
        <taxon>Bacillati</taxon>
        <taxon>Bacillota</taxon>
        <taxon>Clostridia</taxon>
        <taxon>Eubacteriales</taxon>
        <taxon>Clostridiaceae</taxon>
        <taxon>Clostridium</taxon>
    </lineage>
</organism>